<dbReference type="AlphaFoldDB" id="A0A3P8WNM6"/>
<dbReference type="Proteomes" id="UP000265120">
    <property type="component" value="Chromosome 14"/>
</dbReference>
<keyword evidence="2" id="KW-1185">Reference proteome</keyword>
<protein>
    <submittedName>
        <fullName evidence="1">Uncharacterized protein</fullName>
    </submittedName>
</protein>
<dbReference type="Ensembl" id="ENSCSET00000026607.1">
    <property type="protein sequence ID" value="ENSCSEP00000026265.1"/>
    <property type="gene ID" value="ENSCSEG00000016760.1"/>
</dbReference>
<dbReference type="STRING" id="244447.ENSCSEP00000026258"/>
<name>A0A3P8WNM6_CYNSE</name>
<reference evidence="1" key="3">
    <citation type="submission" date="2025-09" db="UniProtKB">
        <authorList>
            <consortium name="Ensembl"/>
        </authorList>
    </citation>
    <scope>IDENTIFICATION</scope>
</reference>
<organism evidence="1 2">
    <name type="scientific">Cynoglossus semilaevis</name>
    <name type="common">Tongue sole</name>
    <dbReference type="NCBI Taxonomy" id="244447"/>
    <lineage>
        <taxon>Eukaryota</taxon>
        <taxon>Metazoa</taxon>
        <taxon>Chordata</taxon>
        <taxon>Craniata</taxon>
        <taxon>Vertebrata</taxon>
        <taxon>Euteleostomi</taxon>
        <taxon>Actinopterygii</taxon>
        <taxon>Neopterygii</taxon>
        <taxon>Teleostei</taxon>
        <taxon>Neoteleostei</taxon>
        <taxon>Acanthomorphata</taxon>
        <taxon>Carangaria</taxon>
        <taxon>Pleuronectiformes</taxon>
        <taxon>Pleuronectoidei</taxon>
        <taxon>Cynoglossidae</taxon>
        <taxon>Cynoglossinae</taxon>
        <taxon>Cynoglossus</taxon>
    </lineage>
</organism>
<sequence length="220" mass="23289">IGKMWAFLDFGVDCSLTPGVDYSINPGVDCSLNLGVDCSLTPGADCSLNPGVACSLNPGLDCSLNPGVHGSLDSGVDCSLNPGVDCSLKPGVDSSLHPGVDYSINPGVDCSLTPGVACSLNPGYLQYTAACVSSPQPRTVLLSTFGKQNFSTCLYFSTCWRRDDGHCRDHAGSVRFGPDDEWRLEPLTQHVCVGSISLNQHPGHCKECHKNKSNHSLSAW</sequence>
<accession>A0A3P8WNM6</accession>
<evidence type="ECO:0000313" key="2">
    <source>
        <dbReference type="Proteomes" id="UP000265120"/>
    </source>
</evidence>
<dbReference type="GeneTree" id="ENSGT01100000265595"/>
<reference evidence="1" key="2">
    <citation type="submission" date="2025-08" db="UniProtKB">
        <authorList>
            <consortium name="Ensembl"/>
        </authorList>
    </citation>
    <scope>IDENTIFICATION</scope>
</reference>
<proteinExistence type="predicted"/>
<reference evidence="1 2" key="1">
    <citation type="journal article" date="2014" name="Nat. Genet.">
        <title>Whole-genome sequence of a flatfish provides insights into ZW sex chromosome evolution and adaptation to a benthic lifestyle.</title>
        <authorList>
            <person name="Chen S."/>
            <person name="Zhang G."/>
            <person name="Shao C."/>
            <person name="Huang Q."/>
            <person name="Liu G."/>
            <person name="Zhang P."/>
            <person name="Song W."/>
            <person name="An N."/>
            <person name="Chalopin D."/>
            <person name="Volff J.N."/>
            <person name="Hong Y."/>
            <person name="Li Q."/>
            <person name="Sha Z."/>
            <person name="Zhou H."/>
            <person name="Xie M."/>
            <person name="Yu Q."/>
            <person name="Liu Y."/>
            <person name="Xiang H."/>
            <person name="Wang N."/>
            <person name="Wu K."/>
            <person name="Yang C."/>
            <person name="Zhou Q."/>
            <person name="Liao X."/>
            <person name="Yang L."/>
            <person name="Hu Q."/>
            <person name="Zhang J."/>
            <person name="Meng L."/>
            <person name="Jin L."/>
            <person name="Tian Y."/>
            <person name="Lian J."/>
            <person name="Yang J."/>
            <person name="Miao G."/>
            <person name="Liu S."/>
            <person name="Liang Z."/>
            <person name="Yan F."/>
            <person name="Li Y."/>
            <person name="Sun B."/>
            <person name="Zhang H."/>
            <person name="Zhang J."/>
            <person name="Zhu Y."/>
            <person name="Du M."/>
            <person name="Zhao Y."/>
            <person name="Schartl M."/>
            <person name="Tang Q."/>
            <person name="Wang J."/>
        </authorList>
    </citation>
    <scope>NUCLEOTIDE SEQUENCE</scope>
</reference>
<evidence type="ECO:0000313" key="1">
    <source>
        <dbReference type="Ensembl" id="ENSCSEP00000026265.1"/>
    </source>
</evidence>